<protein>
    <submittedName>
        <fullName evidence="4">Ribosomal-protein-alanine acetyltransferase</fullName>
    </submittedName>
</protein>
<keyword evidence="2" id="KW-0012">Acyltransferase</keyword>
<feature type="domain" description="N-acetyltransferase" evidence="3">
    <location>
        <begin position="16"/>
        <end position="161"/>
    </location>
</feature>
<dbReference type="AlphaFoldDB" id="A0A810MU50"/>
<gene>
    <name evidence="4" type="ORF">Prubr_15330</name>
</gene>
<dbReference type="InterPro" id="IPR016181">
    <property type="entry name" value="Acyl_CoA_acyltransferase"/>
</dbReference>
<evidence type="ECO:0000313" key="5">
    <source>
        <dbReference type="Proteomes" id="UP000680866"/>
    </source>
</evidence>
<dbReference type="InterPro" id="IPR006464">
    <property type="entry name" value="AcTrfase_RimI/Ard1"/>
</dbReference>
<sequence>MTRADDAGGTGGPGDVRLTRMRWWHIDQVLPIEADLFGAEQWSAAMFWSELAGGHHYLVALDPAGAVVGYAGLAVTPPDEGWVQNIAVRRDAQRGGVGRRLLEALLAQAARRGVRRTLLEVAVDNAAAQRLYAAYDFEPVGIRRGYYQPSNTDALVMMRNG</sequence>
<dbReference type="NCBIfam" id="TIGR01575">
    <property type="entry name" value="rimI"/>
    <property type="match status" value="1"/>
</dbReference>
<dbReference type="GO" id="GO:0008080">
    <property type="term" value="F:N-acetyltransferase activity"/>
    <property type="evidence" value="ECO:0007669"/>
    <property type="project" value="InterPro"/>
</dbReference>
<dbReference type="KEGG" id="pry:Prubr_15330"/>
<dbReference type="InterPro" id="IPR050832">
    <property type="entry name" value="Bact_Acetyltransf"/>
</dbReference>
<organism evidence="4 5">
    <name type="scientific">Polymorphospora rubra</name>
    <dbReference type="NCBI Taxonomy" id="338584"/>
    <lineage>
        <taxon>Bacteria</taxon>
        <taxon>Bacillati</taxon>
        <taxon>Actinomycetota</taxon>
        <taxon>Actinomycetes</taxon>
        <taxon>Micromonosporales</taxon>
        <taxon>Micromonosporaceae</taxon>
        <taxon>Polymorphospora</taxon>
    </lineage>
</organism>
<dbReference type="SUPFAM" id="SSF55729">
    <property type="entry name" value="Acyl-CoA N-acyltransferases (Nat)"/>
    <property type="match status" value="1"/>
</dbReference>
<reference evidence="4" key="1">
    <citation type="submission" date="2020-08" db="EMBL/GenBank/DDBJ databases">
        <title>Whole genome shotgun sequence of Polymorphospora rubra NBRC 101157.</title>
        <authorList>
            <person name="Komaki H."/>
            <person name="Tamura T."/>
        </authorList>
    </citation>
    <scope>NUCLEOTIDE SEQUENCE</scope>
    <source>
        <strain evidence="4">NBRC 101157</strain>
    </source>
</reference>
<dbReference type="Proteomes" id="UP000680866">
    <property type="component" value="Chromosome"/>
</dbReference>
<dbReference type="InterPro" id="IPR000182">
    <property type="entry name" value="GNAT_dom"/>
</dbReference>
<dbReference type="PROSITE" id="PS51186">
    <property type="entry name" value="GNAT"/>
    <property type="match status" value="1"/>
</dbReference>
<dbReference type="Gene3D" id="3.40.630.30">
    <property type="match status" value="1"/>
</dbReference>
<evidence type="ECO:0000256" key="2">
    <source>
        <dbReference type="ARBA" id="ARBA00023315"/>
    </source>
</evidence>
<dbReference type="EMBL" id="AP023359">
    <property type="protein sequence ID" value="BCJ64512.1"/>
    <property type="molecule type" value="Genomic_DNA"/>
</dbReference>
<name>A0A810MU50_9ACTN</name>
<dbReference type="PANTHER" id="PTHR43877">
    <property type="entry name" value="AMINOALKYLPHOSPHONATE N-ACETYLTRANSFERASE-RELATED-RELATED"/>
    <property type="match status" value="1"/>
</dbReference>
<dbReference type="Pfam" id="PF00583">
    <property type="entry name" value="Acetyltransf_1"/>
    <property type="match status" value="1"/>
</dbReference>
<evidence type="ECO:0000256" key="1">
    <source>
        <dbReference type="ARBA" id="ARBA00022679"/>
    </source>
</evidence>
<accession>A0A810MU50</accession>
<evidence type="ECO:0000259" key="3">
    <source>
        <dbReference type="PROSITE" id="PS51186"/>
    </source>
</evidence>
<evidence type="ECO:0000313" key="4">
    <source>
        <dbReference type="EMBL" id="BCJ64512.1"/>
    </source>
</evidence>
<keyword evidence="5" id="KW-1185">Reference proteome</keyword>
<proteinExistence type="predicted"/>
<keyword evidence="1" id="KW-0808">Transferase</keyword>